<protein>
    <recommendedName>
        <fullName evidence="2">Aminotransferase-like plant mobile domain-containing protein</fullName>
    </recommendedName>
</protein>
<gene>
    <name evidence="3" type="ORF">Cgig2_000633</name>
</gene>
<organism evidence="3 4">
    <name type="scientific">Carnegiea gigantea</name>
    <dbReference type="NCBI Taxonomy" id="171969"/>
    <lineage>
        <taxon>Eukaryota</taxon>
        <taxon>Viridiplantae</taxon>
        <taxon>Streptophyta</taxon>
        <taxon>Embryophyta</taxon>
        <taxon>Tracheophyta</taxon>
        <taxon>Spermatophyta</taxon>
        <taxon>Magnoliopsida</taxon>
        <taxon>eudicotyledons</taxon>
        <taxon>Gunneridae</taxon>
        <taxon>Pentapetalae</taxon>
        <taxon>Caryophyllales</taxon>
        <taxon>Cactineae</taxon>
        <taxon>Cactaceae</taxon>
        <taxon>Cactoideae</taxon>
        <taxon>Echinocereeae</taxon>
        <taxon>Carnegiea</taxon>
    </lineage>
</organism>
<dbReference type="Pfam" id="PF10536">
    <property type="entry name" value="PMD"/>
    <property type="match status" value="1"/>
</dbReference>
<evidence type="ECO:0000259" key="2">
    <source>
        <dbReference type="Pfam" id="PF10536"/>
    </source>
</evidence>
<dbReference type="AlphaFoldDB" id="A0A9Q1KD05"/>
<comment type="caution">
    <text evidence="3">The sequence shown here is derived from an EMBL/GenBank/DDBJ whole genome shotgun (WGS) entry which is preliminary data.</text>
</comment>
<accession>A0A9Q1KD05</accession>
<reference evidence="3" key="1">
    <citation type="submission" date="2022-04" db="EMBL/GenBank/DDBJ databases">
        <title>Carnegiea gigantea Genome sequencing and assembly v2.</title>
        <authorList>
            <person name="Copetti D."/>
            <person name="Sanderson M.J."/>
            <person name="Burquez A."/>
            <person name="Wojciechowski M.F."/>
        </authorList>
    </citation>
    <scope>NUCLEOTIDE SEQUENCE</scope>
    <source>
        <strain evidence="3">SGP5-SGP5p</strain>
        <tissue evidence="3">Aerial part</tissue>
    </source>
</reference>
<sequence>MKLKPIVEATDIGEENSHNDSEKGESTYENEEGGSGTSTPSLSLQEEVGKAYAGAQKRAAKVRVGKGHTMVDNAKEKLLGVQNTSSLLEGAEKVIEASVDAVIRHRCTLEAVCALNDELDDDRKRAIKETMWSPVLEYRSFVTDRHLVRALIKCWNTDTKSFKLKWREMPFSFYDVVLITGLPAHGKPILFECSEAISETNPVFEVREEEIMQAVMRAFIDTNEYQGYKEDAEMKDGRPDIGGEALKGRDQSVVEPGEGSSTPLHHCEKDNVVILLSLYVRSTEVSTSIAGDLSSKNINLHSNAVDNDMDVGQATSKDSEVGKSTRQVVVLASPTVHIEEGHNGGEMGMEEAYMGS</sequence>
<feature type="domain" description="Aminotransferase-like plant mobile" evidence="2">
    <location>
        <begin position="140"/>
        <end position="194"/>
    </location>
</feature>
<dbReference type="InterPro" id="IPR019557">
    <property type="entry name" value="AminoTfrase-like_pln_mobile"/>
</dbReference>
<keyword evidence="4" id="KW-1185">Reference proteome</keyword>
<proteinExistence type="predicted"/>
<name>A0A9Q1KD05_9CARY</name>
<dbReference type="Proteomes" id="UP001153076">
    <property type="component" value="Unassembled WGS sequence"/>
</dbReference>
<dbReference type="OrthoDB" id="1939467at2759"/>
<dbReference type="EMBL" id="JAKOGI010000172">
    <property type="protein sequence ID" value="KAJ8441260.1"/>
    <property type="molecule type" value="Genomic_DNA"/>
</dbReference>
<evidence type="ECO:0000313" key="4">
    <source>
        <dbReference type="Proteomes" id="UP001153076"/>
    </source>
</evidence>
<evidence type="ECO:0000313" key="3">
    <source>
        <dbReference type="EMBL" id="KAJ8441260.1"/>
    </source>
</evidence>
<evidence type="ECO:0000256" key="1">
    <source>
        <dbReference type="SAM" id="MobiDB-lite"/>
    </source>
</evidence>
<feature type="region of interest" description="Disordered" evidence="1">
    <location>
        <begin position="1"/>
        <end position="43"/>
    </location>
</feature>
<feature type="compositionally biased region" description="Basic and acidic residues" evidence="1">
    <location>
        <begin position="15"/>
        <end position="26"/>
    </location>
</feature>